<dbReference type="Proteomes" id="UP001596145">
    <property type="component" value="Unassembled WGS sequence"/>
</dbReference>
<name>A0ABD5QTB0_9EURY</name>
<proteinExistence type="predicted"/>
<sequence>MSLFEDVVEAHYQAATYRDHVSGPCEVDTLVEALQEVTPQHRDDAVVILDRQSAATISEHLGDDVHVTVETPHALREHVYLVPKRIEQALGGETMVLTEGSQTRFGLVMDPSCVTYANEVIDPAGVVGISWVVDDE</sequence>
<dbReference type="RefSeq" id="WP_122106574.1">
    <property type="nucleotide sequence ID" value="NZ_JBHSKV010000017.1"/>
</dbReference>
<accession>A0ABD5QTB0</accession>
<protein>
    <recommendedName>
        <fullName evidence="3">Lactate utilization protein C</fullName>
    </recommendedName>
</protein>
<evidence type="ECO:0000313" key="2">
    <source>
        <dbReference type="Proteomes" id="UP001596145"/>
    </source>
</evidence>
<gene>
    <name evidence="1" type="ORF">ACFPJA_12210</name>
</gene>
<organism evidence="1 2">
    <name type="scientific">Halorubrum glutamatedens</name>
    <dbReference type="NCBI Taxonomy" id="2707018"/>
    <lineage>
        <taxon>Archaea</taxon>
        <taxon>Methanobacteriati</taxon>
        <taxon>Methanobacteriota</taxon>
        <taxon>Stenosarchaea group</taxon>
        <taxon>Halobacteria</taxon>
        <taxon>Halobacteriales</taxon>
        <taxon>Haloferacaceae</taxon>
        <taxon>Halorubrum</taxon>
    </lineage>
</organism>
<keyword evidence="2" id="KW-1185">Reference proteome</keyword>
<comment type="caution">
    <text evidence="1">The sequence shown here is derived from an EMBL/GenBank/DDBJ whole genome shotgun (WGS) entry which is preliminary data.</text>
</comment>
<reference evidence="1 2" key="1">
    <citation type="journal article" date="2019" name="Int. J. Syst. Evol. Microbiol.">
        <title>The Global Catalogue of Microorganisms (GCM) 10K type strain sequencing project: providing services to taxonomists for standard genome sequencing and annotation.</title>
        <authorList>
            <consortium name="The Broad Institute Genomics Platform"/>
            <consortium name="The Broad Institute Genome Sequencing Center for Infectious Disease"/>
            <person name="Wu L."/>
            <person name="Ma J."/>
        </authorList>
    </citation>
    <scope>NUCLEOTIDE SEQUENCE [LARGE SCALE GENOMIC DNA]</scope>
    <source>
        <strain evidence="1 2">CGMCC 1.16026</strain>
    </source>
</reference>
<evidence type="ECO:0008006" key="3">
    <source>
        <dbReference type="Google" id="ProtNLM"/>
    </source>
</evidence>
<dbReference type="AlphaFoldDB" id="A0ABD5QTB0"/>
<evidence type="ECO:0000313" key="1">
    <source>
        <dbReference type="EMBL" id="MFC5135475.1"/>
    </source>
</evidence>
<dbReference type="EMBL" id="JBHSKV010000017">
    <property type="protein sequence ID" value="MFC5135475.1"/>
    <property type="molecule type" value="Genomic_DNA"/>
</dbReference>